<feature type="region of interest" description="Disordered" evidence="1">
    <location>
        <begin position="111"/>
        <end position="145"/>
    </location>
</feature>
<dbReference type="OrthoDB" id="5600252at2759"/>
<keyword evidence="2" id="KW-0547">Nucleotide-binding</keyword>
<gene>
    <name evidence="2" type="ORF">Acr_00g0079370</name>
</gene>
<keyword evidence="2" id="KW-0378">Hydrolase</keyword>
<sequence>MPKIGDKKGQQEAGQTIRKLKQEISALGLSDDILASGQESFLHYVLNDYRGIHGGFLKQFFNSFVINQGGKNQKYNKVLGKENNFSHAVSMMLKASMRGKSRKAGGLVALQLPSHVQPSESPEDYSGGLDPIPEPIPRGAPVNAR</sequence>
<keyword evidence="2" id="KW-0347">Helicase</keyword>
<dbReference type="GO" id="GO:0004386">
    <property type="term" value="F:helicase activity"/>
    <property type="evidence" value="ECO:0007669"/>
    <property type="project" value="UniProtKB-KW"/>
</dbReference>
<keyword evidence="3" id="KW-1185">Reference proteome</keyword>
<evidence type="ECO:0000256" key="1">
    <source>
        <dbReference type="SAM" id="MobiDB-lite"/>
    </source>
</evidence>
<name>A0A7J0DTX9_9ERIC</name>
<keyword evidence="2" id="KW-0067">ATP-binding</keyword>
<dbReference type="AlphaFoldDB" id="A0A7J0DTX9"/>
<organism evidence="2 3">
    <name type="scientific">Actinidia rufa</name>
    <dbReference type="NCBI Taxonomy" id="165716"/>
    <lineage>
        <taxon>Eukaryota</taxon>
        <taxon>Viridiplantae</taxon>
        <taxon>Streptophyta</taxon>
        <taxon>Embryophyta</taxon>
        <taxon>Tracheophyta</taxon>
        <taxon>Spermatophyta</taxon>
        <taxon>Magnoliopsida</taxon>
        <taxon>eudicotyledons</taxon>
        <taxon>Gunneridae</taxon>
        <taxon>Pentapetalae</taxon>
        <taxon>asterids</taxon>
        <taxon>Ericales</taxon>
        <taxon>Actinidiaceae</taxon>
        <taxon>Actinidia</taxon>
    </lineage>
</organism>
<dbReference type="Proteomes" id="UP000585474">
    <property type="component" value="Unassembled WGS sequence"/>
</dbReference>
<accession>A0A7J0DTX9</accession>
<evidence type="ECO:0000313" key="3">
    <source>
        <dbReference type="Proteomes" id="UP000585474"/>
    </source>
</evidence>
<protein>
    <submittedName>
        <fullName evidence="2">RNA helicase family protein</fullName>
    </submittedName>
</protein>
<comment type="caution">
    <text evidence="2">The sequence shown here is derived from an EMBL/GenBank/DDBJ whole genome shotgun (WGS) entry which is preliminary data.</text>
</comment>
<reference evidence="3" key="1">
    <citation type="submission" date="2019-07" db="EMBL/GenBank/DDBJ databases">
        <title>De Novo Assembly of kiwifruit Actinidia rufa.</title>
        <authorList>
            <person name="Sugita-Konishi S."/>
            <person name="Sato K."/>
            <person name="Mori E."/>
            <person name="Abe Y."/>
            <person name="Kisaki G."/>
            <person name="Hamano K."/>
            <person name="Suezawa K."/>
            <person name="Otani M."/>
            <person name="Fukuda T."/>
            <person name="Manabe T."/>
            <person name="Gomi K."/>
            <person name="Tabuchi M."/>
            <person name="Akimitsu K."/>
            <person name="Kataoka I."/>
        </authorList>
    </citation>
    <scope>NUCLEOTIDE SEQUENCE [LARGE SCALE GENOMIC DNA]</scope>
    <source>
        <strain evidence="3">cv. Fuchu</strain>
    </source>
</reference>
<evidence type="ECO:0000313" key="2">
    <source>
        <dbReference type="EMBL" id="GFS42353.1"/>
    </source>
</evidence>
<proteinExistence type="predicted"/>
<dbReference type="EMBL" id="BJWL01000398">
    <property type="protein sequence ID" value="GFS42353.1"/>
    <property type="molecule type" value="Genomic_DNA"/>
</dbReference>